<organism evidence="1 2">
    <name type="scientific">Odoribacter splanchnicus (strain ATCC 29572 / DSM 20712 / CIP 104287 / JCM 15291 / NCTC 10825 / 1651/6)</name>
    <name type="common">Bacteroides splanchnicus</name>
    <dbReference type="NCBI Taxonomy" id="709991"/>
    <lineage>
        <taxon>Bacteria</taxon>
        <taxon>Pseudomonadati</taxon>
        <taxon>Bacteroidota</taxon>
        <taxon>Bacteroidia</taxon>
        <taxon>Bacteroidales</taxon>
        <taxon>Odoribacteraceae</taxon>
        <taxon>Odoribacter</taxon>
    </lineage>
</organism>
<sequence>MKSRIRIMGRLSVVLLICVLLGQGAWMYRVREMKVDEFRKTADYVL</sequence>
<dbReference type="Proteomes" id="UP000006657">
    <property type="component" value="Chromosome"/>
</dbReference>
<gene>
    <name evidence="1" type="ordered locus">Odosp_1320</name>
</gene>
<dbReference type="PaxDb" id="709991-Odosp_1320"/>
<evidence type="ECO:0000313" key="1">
    <source>
        <dbReference type="EMBL" id="ADY32360.1"/>
    </source>
</evidence>
<name>F9ZCB4_ODOSD</name>
<dbReference type="HOGENOM" id="CLU_3186526_0_0_10"/>
<dbReference type="STRING" id="709991.Odosp_1320"/>
<dbReference type="eggNOG" id="COG2205">
    <property type="taxonomic scope" value="Bacteria"/>
</dbReference>
<keyword evidence="2" id="KW-1185">Reference proteome</keyword>
<dbReference type="EMBL" id="CP002544">
    <property type="protein sequence ID" value="ADY32360.1"/>
    <property type="molecule type" value="Genomic_DNA"/>
</dbReference>
<dbReference type="AlphaFoldDB" id="F9ZCB4"/>
<protein>
    <submittedName>
        <fullName evidence="1">Uncharacterized protein</fullName>
    </submittedName>
</protein>
<reference evidence="1 2" key="1">
    <citation type="journal article" date="2011" name="Stand. Genomic Sci.">
        <title>Complete genome sequence of Odoribacter splanchnicus type strain (1651/6).</title>
        <authorList>
            <consortium name="US DOE Joint Genome Institute (JGI-PGF)"/>
            <person name="Goker M."/>
            <person name="Gronow S."/>
            <person name="Zeytun A."/>
            <person name="Nolan M."/>
            <person name="Lucas S."/>
            <person name="Lapidus A."/>
            <person name="Hammon N."/>
            <person name="Deshpande S."/>
            <person name="Cheng J.F."/>
            <person name="Pitluck S."/>
            <person name="Liolios K."/>
            <person name="Pagani I."/>
            <person name="Ivanova N."/>
            <person name="Mavromatis K."/>
            <person name="Ovchinikova G."/>
            <person name="Pati A."/>
            <person name="Tapia R."/>
            <person name="Han C."/>
            <person name="Goodwin L."/>
            <person name="Chen A."/>
            <person name="Palaniappan K."/>
            <person name="Land M."/>
            <person name="Hauser L."/>
            <person name="Jeffries C.D."/>
            <person name="Brambilla E.M."/>
            <person name="Rohde M."/>
            <person name="Detter J.C."/>
            <person name="Woyke T."/>
            <person name="Bristow J."/>
            <person name="Markowitz V."/>
            <person name="Hugenholtz P."/>
            <person name="Eisen J.A."/>
            <person name="Kyrpides N.C."/>
            <person name="Klenk H.P."/>
        </authorList>
    </citation>
    <scope>NUCLEOTIDE SEQUENCE [LARGE SCALE GENOMIC DNA]</scope>
    <source>
        <strain evidence="2">ATCC 29572 / DSM 20712 / JCM 15291 / NCTC 10825 / 1651/6</strain>
    </source>
</reference>
<evidence type="ECO:0000313" key="2">
    <source>
        <dbReference type="Proteomes" id="UP000006657"/>
    </source>
</evidence>
<proteinExistence type="predicted"/>
<accession>F9ZCB4</accession>
<dbReference type="KEGG" id="osp:Odosp_1320"/>